<proteinExistence type="inferred from homology"/>
<accession>A0AAN8PCH6</accession>
<dbReference type="InterPro" id="IPR011989">
    <property type="entry name" value="ARM-like"/>
</dbReference>
<dbReference type="PANTHER" id="PTHR12758:SF19">
    <property type="entry name" value="APOPTOSIS INHIBITOR 5"/>
    <property type="match status" value="1"/>
</dbReference>
<dbReference type="SUPFAM" id="SSF48371">
    <property type="entry name" value="ARM repeat"/>
    <property type="match status" value="1"/>
</dbReference>
<comment type="caution">
    <text evidence="4">The sequence shown here is derived from an EMBL/GenBank/DDBJ whole genome shotgun (WGS) entry which is preliminary data.</text>
</comment>
<dbReference type="Proteomes" id="UP001372834">
    <property type="component" value="Unassembled WGS sequence"/>
</dbReference>
<evidence type="ECO:0000313" key="4">
    <source>
        <dbReference type="EMBL" id="KAK6626015.1"/>
    </source>
</evidence>
<dbReference type="InterPro" id="IPR016024">
    <property type="entry name" value="ARM-type_fold"/>
</dbReference>
<evidence type="ECO:0000256" key="1">
    <source>
        <dbReference type="ARBA" id="ARBA00009515"/>
    </source>
</evidence>
<feature type="region of interest" description="Disordered" evidence="3">
    <location>
        <begin position="502"/>
        <end position="537"/>
    </location>
</feature>
<feature type="compositionally biased region" description="Basic residues" evidence="3">
    <location>
        <begin position="522"/>
        <end position="537"/>
    </location>
</feature>
<dbReference type="EMBL" id="JAWJWE010000037">
    <property type="protein sequence ID" value="KAK6626015.1"/>
    <property type="molecule type" value="Genomic_DNA"/>
</dbReference>
<evidence type="ECO:0008006" key="6">
    <source>
        <dbReference type="Google" id="ProtNLM"/>
    </source>
</evidence>
<name>A0AAN8PCH6_POLSC</name>
<dbReference type="AlphaFoldDB" id="A0AAN8PCH6"/>
<protein>
    <recommendedName>
        <fullName evidence="6">Apoptosis inhibitor 5</fullName>
    </recommendedName>
</protein>
<dbReference type="Gene3D" id="1.25.10.10">
    <property type="entry name" value="Leucine-rich Repeat Variant"/>
    <property type="match status" value="1"/>
</dbReference>
<dbReference type="GO" id="GO:0043066">
    <property type="term" value="P:negative regulation of apoptotic process"/>
    <property type="evidence" value="ECO:0007669"/>
    <property type="project" value="TreeGrafter"/>
</dbReference>
<dbReference type="GO" id="GO:0003723">
    <property type="term" value="F:RNA binding"/>
    <property type="evidence" value="ECO:0007669"/>
    <property type="project" value="TreeGrafter"/>
</dbReference>
<evidence type="ECO:0000313" key="5">
    <source>
        <dbReference type="Proteomes" id="UP001372834"/>
    </source>
</evidence>
<evidence type="ECO:0000256" key="3">
    <source>
        <dbReference type="SAM" id="MobiDB-lite"/>
    </source>
</evidence>
<feature type="region of interest" description="Disordered" evidence="3">
    <location>
        <begin position="449"/>
        <end position="486"/>
    </location>
</feature>
<comment type="similarity">
    <text evidence="1">Belongs to the API5 family.</text>
</comment>
<dbReference type="GO" id="GO:0006915">
    <property type="term" value="P:apoptotic process"/>
    <property type="evidence" value="ECO:0007669"/>
    <property type="project" value="UniProtKB-KW"/>
</dbReference>
<dbReference type="InterPro" id="IPR008383">
    <property type="entry name" value="API5"/>
</dbReference>
<dbReference type="GO" id="GO:0005634">
    <property type="term" value="C:nucleus"/>
    <property type="evidence" value="ECO:0007669"/>
    <property type="project" value="TreeGrafter"/>
</dbReference>
<reference evidence="4 5" key="1">
    <citation type="submission" date="2023-10" db="EMBL/GenBank/DDBJ databases">
        <title>Genomes of two closely related lineages of the louse Polyplax serrata with different host specificities.</title>
        <authorList>
            <person name="Martinu J."/>
            <person name="Tarabai H."/>
            <person name="Stefka J."/>
            <person name="Hypsa V."/>
        </authorList>
    </citation>
    <scope>NUCLEOTIDE SEQUENCE [LARGE SCALE GENOMIC DNA]</scope>
    <source>
        <strain evidence="4">HR10_N</strain>
    </source>
</reference>
<gene>
    <name evidence="4" type="ORF">RUM43_006319</name>
</gene>
<keyword evidence="2" id="KW-0053">Apoptosis</keyword>
<organism evidence="4 5">
    <name type="scientific">Polyplax serrata</name>
    <name type="common">Common mouse louse</name>
    <dbReference type="NCBI Taxonomy" id="468196"/>
    <lineage>
        <taxon>Eukaryota</taxon>
        <taxon>Metazoa</taxon>
        <taxon>Ecdysozoa</taxon>
        <taxon>Arthropoda</taxon>
        <taxon>Hexapoda</taxon>
        <taxon>Insecta</taxon>
        <taxon>Pterygota</taxon>
        <taxon>Neoptera</taxon>
        <taxon>Paraneoptera</taxon>
        <taxon>Psocodea</taxon>
        <taxon>Troctomorpha</taxon>
        <taxon>Phthiraptera</taxon>
        <taxon>Anoplura</taxon>
        <taxon>Polyplacidae</taxon>
        <taxon>Polyplax</taxon>
    </lineage>
</organism>
<dbReference type="Pfam" id="PF05918">
    <property type="entry name" value="API5"/>
    <property type="match status" value="1"/>
</dbReference>
<evidence type="ECO:0000256" key="2">
    <source>
        <dbReference type="ARBA" id="ARBA00022703"/>
    </source>
</evidence>
<sequence>MSVDSIEKLYKNYGILADSKDEIGNHVKEYLEIMTAVKGSPNEKRLASQFIARFFKHFPSVAEQAIDCLFDLCEDEDVATRKQAIKDLPSLCKDNKQYSQKIADILAQLLQAEDASELILVNNSLIALLKIDPKGCLAGLFNQILAGEDFVREKCIKFLTVKVRGIARDVLDQESEAYMITEIKKVLQDVTANEFNVLMELLGSTKLGKSISGHQELVDLVAEQVELDHPFSPGVDEESELLDRLINCVRHALPYFSSQINSSRFVSYICDQVLPQLDKILPAEEDSPIELDLLKILAELSTHCGKMKEQEKKVQKIYQRLLLYMPLPPNDGTELTMEPRLEFSHVECLMYAFHKLVRECPEFLSDVDRLKDFKLRLQYFARGIQGYIKKLRETLSGKTTEELKSEDNRLKVVALKTTSNINVLIKDLFHSPPSFKSVISLSWKPVGGDNRSAKTNNEPTIGSKRHTPITFGENKSSPPKHKKGLKESKELYIPPSGKYSNKVAGYVPTRGGRGRSGFRQGGRGKFRGGRTWRRMSY</sequence>
<dbReference type="PANTHER" id="PTHR12758">
    <property type="entry name" value="APOPTOSIS INHIBITOR 5-RELATED"/>
    <property type="match status" value="1"/>
</dbReference>